<feature type="transmembrane region" description="Helical" evidence="1">
    <location>
        <begin position="298"/>
        <end position="317"/>
    </location>
</feature>
<keyword evidence="1" id="KW-1133">Transmembrane helix</keyword>
<keyword evidence="2" id="KW-0732">Signal</keyword>
<feature type="signal peptide" evidence="2">
    <location>
        <begin position="1"/>
        <end position="17"/>
    </location>
</feature>
<dbReference type="Proteomes" id="UP000277580">
    <property type="component" value="Unassembled WGS sequence"/>
</dbReference>
<evidence type="ECO:0000256" key="2">
    <source>
        <dbReference type="SAM" id="SignalP"/>
    </source>
</evidence>
<feature type="transmembrane region" description="Helical" evidence="1">
    <location>
        <begin position="329"/>
        <end position="355"/>
    </location>
</feature>
<organism evidence="3 4">
    <name type="scientific">Morchella conica CCBAS932</name>
    <dbReference type="NCBI Taxonomy" id="1392247"/>
    <lineage>
        <taxon>Eukaryota</taxon>
        <taxon>Fungi</taxon>
        <taxon>Dikarya</taxon>
        <taxon>Ascomycota</taxon>
        <taxon>Pezizomycotina</taxon>
        <taxon>Pezizomycetes</taxon>
        <taxon>Pezizales</taxon>
        <taxon>Morchellaceae</taxon>
        <taxon>Morchella</taxon>
    </lineage>
</organism>
<dbReference type="InParanoid" id="A0A3N4KAD9"/>
<feature type="transmembrane region" description="Helical" evidence="1">
    <location>
        <begin position="199"/>
        <end position="224"/>
    </location>
</feature>
<evidence type="ECO:0000256" key="1">
    <source>
        <dbReference type="SAM" id="Phobius"/>
    </source>
</evidence>
<evidence type="ECO:0000313" key="3">
    <source>
        <dbReference type="EMBL" id="RPB06329.1"/>
    </source>
</evidence>
<dbReference type="STRING" id="1392247.A0A3N4KAD9"/>
<feature type="transmembrane region" description="Helical" evidence="1">
    <location>
        <begin position="367"/>
        <end position="390"/>
    </location>
</feature>
<evidence type="ECO:0008006" key="5">
    <source>
        <dbReference type="Google" id="ProtNLM"/>
    </source>
</evidence>
<accession>A0A3N4KAD9</accession>
<keyword evidence="1" id="KW-0812">Transmembrane</keyword>
<keyword evidence="4" id="KW-1185">Reference proteome</keyword>
<reference evidence="3 4" key="1">
    <citation type="journal article" date="2018" name="Nat. Ecol. Evol.">
        <title>Pezizomycetes genomes reveal the molecular basis of ectomycorrhizal truffle lifestyle.</title>
        <authorList>
            <person name="Murat C."/>
            <person name="Payen T."/>
            <person name="Noel B."/>
            <person name="Kuo A."/>
            <person name="Morin E."/>
            <person name="Chen J."/>
            <person name="Kohler A."/>
            <person name="Krizsan K."/>
            <person name="Balestrini R."/>
            <person name="Da Silva C."/>
            <person name="Montanini B."/>
            <person name="Hainaut M."/>
            <person name="Levati E."/>
            <person name="Barry K.W."/>
            <person name="Belfiori B."/>
            <person name="Cichocki N."/>
            <person name="Clum A."/>
            <person name="Dockter R.B."/>
            <person name="Fauchery L."/>
            <person name="Guy J."/>
            <person name="Iotti M."/>
            <person name="Le Tacon F."/>
            <person name="Lindquist E.A."/>
            <person name="Lipzen A."/>
            <person name="Malagnac F."/>
            <person name="Mello A."/>
            <person name="Molinier V."/>
            <person name="Miyauchi S."/>
            <person name="Poulain J."/>
            <person name="Riccioni C."/>
            <person name="Rubini A."/>
            <person name="Sitrit Y."/>
            <person name="Splivallo R."/>
            <person name="Traeger S."/>
            <person name="Wang M."/>
            <person name="Zifcakova L."/>
            <person name="Wipf D."/>
            <person name="Zambonelli A."/>
            <person name="Paolocci F."/>
            <person name="Nowrousian M."/>
            <person name="Ottonello S."/>
            <person name="Baldrian P."/>
            <person name="Spatafora J.W."/>
            <person name="Henrissat B."/>
            <person name="Nagy L.G."/>
            <person name="Aury J.M."/>
            <person name="Wincker P."/>
            <person name="Grigoriev I.V."/>
            <person name="Bonfante P."/>
            <person name="Martin F.M."/>
        </authorList>
    </citation>
    <scope>NUCLEOTIDE SEQUENCE [LARGE SCALE GENOMIC DNA]</scope>
    <source>
        <strain evidence="3 4">CCBAS932</strain>
    </source>
</reference>
<dbReference type="OrthoDB" id="3061561at2759"/>
<sequence>MWTAIIAILAAAQLVLAAPINDGGIKPIEHEPSYVRSPMGRGTMDLMFTCVITLSLCVWTAIHPNIEARDTYMARLRRKALYVVLGLFSPEIVMSQAFHEWREARNLRGWLHRETAKEILENAVEKAADLGGFPYRAYEQTISAHGLMALIRNKVVDPMRLLELRADIKDKGKSDLLAKVLVCAQAVWMMMNCLLRKAAGLPITVIELNVIVHVMSMIAIYACWWNKPHDAGMPIPLNNLLEDQAVCSLLFMRDNSRRSRLMAPIEGTPTALRRGEGEKIRAIKDITRLPDMFEFNRSLVVVLIPLCLIYGGIHASLWNAYFPTPIERWLWRISACIVGIPGLGICVQAWAGLLSKYREQLREVIDVPLAGAIVVTVLSVIVYCGARAFILVETFICLRSLPEGAYKTVRWEEFWPHL</sequence>
<dbReference type="EMBL" id="ML119445">
    <property type="protein sequence ID" value="RPB06329.1"/>
    <property type="molecule type" value="Genomic_DNA"/>
</dbReference>
<protein>
    <recommendedName>
        <fullName evidence="5">Integral membrane protein</fullName>
    </recommendedName>
</protein>
<dbReference type="PANTHER" id="PTHR35043">
    <property type="entry name" value="TRANSCRIPTION FACTOR DOMAIN-CONTAINING PROTEIN"/>
    <property type="match status" value="1"/>
</dbReference>
<evidence type="ECO:0000313" key="4">
    <source>
        <dbReference type="Proteomes" id="UP000277580"/>
    </source>
</evidence>
<keyword evidence="1" id="KW-0472">Membrane</keyword>
<feature type="chain" id="PRO_5018202847" description="Integral membrane protein" evidence="2">
    <location>
        <begin position="18"/>
        <end position="418"/>
    </location>
</feature>
<name>A0A3N4KAD9_9PEZI</name>
<proteinExistence type="predicted"/>
<gene>
    <name evidence="3" type="ORF">P167DRAFT_497821</name>
</gene>
<feature type="transmembrane region" description="Helical" evidence="1">
    <location>
        <begin position="41"/>
        <end position="59"/>
    </location>
</feature>
<dbReference type="PANTHER" id="PTHR35043:SF7">
    <property type="entry name" value="TRANSCRIPTION FACTOR DOMAIN-CONTAINING PROTEIN"/>
    <property type="match status" value="1"/>
</dbReference>
<dbReference type="AlphaFoldDB" id="A0A3N4KAD9"/>